<dbReference type="GO" id="GO:0006281">
    <property type="term" value="P:DNA repair"/>
    <property type="evidence" value="ECO:0007669"/>
    <property type="project" value="UniProtKB-KW"/>
</dbReference>
<dbReference type="InterPro" id="IPR001680">
    <property type="entry name" value="WD40_rpt"/>
</dbReference>
<comment type="similarity">
    <text evidence="2">Belongs to the WD repeat HIR1 family.</text>
</comment>
<protein>
    <recommendedName>
        <fullName evidence="10">CAF1B/HIR1 beta-propeller domain-containing protein</fullName>
    </recommendedName>
</protein>
<dbReference type="STRING" id="6669.E9HNQ5"/>
<evidence type="ECO:0000313" key="11">
    <source>
        <dbReference type="EMBL" id="EFX66596.1"/>
    </source>
</evidence>
<keyword evidence="6" id="KW-0156">Chromatin regulator</keyword>
<feature type="domain" description="CAF1B/HIR1 beta-propeller" evidence="10">
    <location>
        <begin position="1"/>
        <end position="389"/>
    </location>
</feature>
<dbReference type="GO" id="GO:0006334">
    <property type="term" value="P:nucleosome assembly"/>
    <property type="evidence" value="ECO:0000318"/>
    <property type="project" value="GO_Central"/>
</dbReference>
<dbReference type="InterPro" id="IPR019775">
    <property type="entry name" value="WD40_repeat_CS"/>
</dbReference>
<evidence type="ECO:0000259" key="10">
    <source>
        <dbReference type="Pfam" id="PF24105"/>
    </source>
</evidence>
<gene>
    <name evidence="11" type="ORF">DAPPUDRAFT_302493</name>
</gene>
<dbReference type="InterPro" id="IPR001632">
    <property type="entry name" value="WD40_G-protein_beta-like"/>
</dbReference>
<dbReference type="PROSITE" id="PS50294">
    <property type="entry name" value="WD_REPEATS_REGION"/>
    <property type="match status" value="2"/>
</dbReference>
<feature type="repeat" description="WD" evidence="9">
    <location>
        <begin position="124"/>
        <end position="165"/>
    </location>
</feature>
<dbReference type="PhylomeDB" id="E9HNQ5"/>
<dbReference type="InterPro" id="IPR045145">
    <property type="entry name" value="PTHR15271"/>
</dbReference>
<evidence type="ECO:0000256" key="4">
    <source>
        <dbReference type="ARBA" id="ARBA00022737"/>
    </source>
</evidence>
<keyword evidence="4" id="KW-0677">Repeat</keyword>
<keyword evidence="7" id="KW-0234">DNA repair</keyword>
<keyword evidence="3 9" id="KW-0853">WD repeat</keyword>
<dbReference type="EMBL" id="GL732698">
    <property type="protein sequence ID" value="EFX66596.1"/>
    <property type="molecule type" value="Genomic_DNA"/>
</dbReference>
<proteinExistence type="inferred from homology"/>
<keyword evidence="5" id="KW-0227">DNA damage</keyword>
<dbReference type="Gene3D" id="2.130.10.10">
    <property type="entry name" value="YVTN repeat-like/Quinoprotein amine dehydrogenase"/>
    <property type="match status" value="2"/>
</dbReference>
<dbReference type="SMART" id="SM00320">
    <property type="entry name" value="WD40"/>
    <property type="match status" value="5"/>
</dbReference>
<evidence type="ECO:0000256" key="8">
    <source>
        <dbReference type="ARBA" id="ARBA00023242"/>
    </source>
</evidence>
<evidence type="ECO:0000256" key="3">
    <source>
        <dbReference type="ARBA" id="ARBA00022574"/>
    </source>
</evidence>
<evidence type="ECO:0000313" key="12">
    <source>
        <dbReference type="Proteomes" id="UP000000305"/>
    </source>
</evidence>
<dbReference type="Pfam" id="PF24105">
    <property type="entry name" value="Beta-prop_CAF1B_HIR1"/>
    <property type="match status" value="1"/>
</dbReference>
<comment type="subcellular location">
    <subcellularLocation>
        <location evidence="1">Nucleus</location>
    </subcellularLocation>
</comment>
<dbReference type="GO" id="GO:0033186">
    <property type="term" value="C:CAF-1 complex"/>
    <property type="evidence" value="ECO:0000318"/>
    <property type="project" value="GO_Central"/>
</dbReference>
<dbReference type="eggNOG" id="KOG1009">
    <property type="taxonomic scope" value="Eukaryota"/>
</dbReference>
<dbReference type="HOGENOM" id="CLU_010127_5_1_1"/>
<dbReference type="SUPFAM" id="SSF50978">
    <property type="entry name" value="WD40 repeat-like"/>
    <property type="match status" value="1"/>
</dbReference>
<keyword evidence="8" id="KW-0539">Nucleus</keyword>
<dbReference type="OrthoDB" id="71227at2759"/>
<evidence type="ECO:0000256" key="6">
    <source>
        <dbReference type="ARBA" id="ARBA00022853"/>
    </source>
</evidence>
<dbReference type="KEGG" id="dpx:DAPPUDRAFT_302493"/>
<dbReference type="OMA" id="CTTPEIS"/>
<evidence type="ECO:0000256" key="9">
    <source>
        <dbReference type="PROSITE-ProRule" id="PRU00221"/>
    </source>
</evidence>
<dbReference type="FunCoup" id="E9HNQ5">
    <property type="interactions" value="1659"/>
</dbReference>
<accession>E9HNQ5</accession>
<reference evidence="11 12" key="1">
    <citation type="journal article" date="2011" name="Science">
        <title>The ecoresponsive genome of Daphnia pulex.</title>
        <authorList>
            <person name="Colbourne J.K."/>
            <person name="Pfrender M.E."/>
            <person name="Gilbert D."/>
            <person name="Thomas W.K."/>
            <person name="Tucker A."/>
            <person name="Oakley T.H."/>
            <person name="Tokishita S."/>
            <person name="Aerts A."/>
            <person name="Arnold G.J."/>
            <person name="Basu M.K."/>
            <person name="Bauer D.J."/>
            <person name="Caceres C.E."/>
            <person name="Carmel L."/>
            <person name="Casola C."/>
            <person name="Choi J.H."/>
            <person name="Detter J.C."/>
            <person name="Dong Q."/>
            <person name="Dusheyko S."/>
            <person name="Eads B.D."/>
            <person name="Frohlich T."/>
            <person name="Geiler-Samerotte K.A."/>
            <person name="Gerlach D."/>
            <person name="Hatcher P."/>
            <person name="Jogdeo S."/>
            <person name="Krijgsveld J."/>
            <person name="Kriventseva E.V."/>
            <person name="Kultz D."/>
            <person name="Laforsch C."/>
            <person name="Lindquist E."/>
            <person name="Lopez J."/>
            <person name="Manak J.R."/>
            <person name="Muller J."/>
            <person name="Pangilinan J."/>
            <person name="Patwardhan R.P."/>
            <person name="Pitluck S."/>
            <person name="Pritham E.J."/>
            <person name="Rechtsteiner A."/>
            <person name="Rho M."/>
            <person name="Rogozin I.B."/>
            <person name="Sakarya O."/>
            <person name="Salamov A."/>
            <person name="Schaack S."/>
            <person name="Shapiro H."/>
            <person name="Shiga Y."/>
            <person name="Skalitzky C."/>
            <person name="Smith Z."/>
            <person name="Souvorov A."/>
            <person name="Sung W."/>
            <person name="Tang Z."/>
            <person name="Tsuchiya D."/>
            <person name="Tu H."/>
            <person name="Vos H."/>
            <person name="Wang M."/>
            <person name="Wolf Y.I."/>
            <person name="Yamagata H."/>
            <person name="Yamada T."/>
            <person name="Ye Y."/>
            <person name="Shaw J.R."/>
            <person name="Andrews J."/>
            <person name="Crease T.J."/>
            <person name="Tang H."/>
            <person name="Lucas S.M."/>
            <person name="Robertson H.M."/>
            <person name="Bork P."/>
            <person name="Koonin E.V."/>
            <person name="Zdobnov E.M."/>
            <person name="Grigoriev I.V."/>
            <person name="Lynch M."/>
            <person name="Boore J.L."/>
        </authorList>
    </citation>
    <scope>NUCLEOTIDE SEQUENCE [LARGE SCALE GENOMIC DNA]</scope>
</reference>
<dbReference type="PROSITE" id="PS00678">
    <property type="entry name" value="WD_REPEATS_1"/>
    <property type="match status" value="1"/>
</dbReference>
<dbReference type="InParanoid" id="E9HNQ5"/>
<dbReference type="PRINTS" id="PR00319">
    <property type="entry name" value="GPROTEINB"/>
</dbReference>
<dbReference type="Proteomes" id="UP000000305">
    <property type="component" value="Unassembled WGS sequence"/>
</dbReference>
<dbReference type="InterPro" id="IPR036322">
    <property type="entry name" value="WD40_repeat_dom_sf"/>
</dbReference>
<dbReference type="PANTHER" id="PTHR15271">
    <property type="entry name" value="CHROMATIN ASSEMBLY FACTOR 1 SUBUNIT B"/>
    <property type="match status" value="1"/>
</dbReference>
<name>E9HNQ5_DAPPU</name>
<organism evidence="11 12">
    <name type="scientific">Daphnia pulex</name>
    <name type="common">Water flea</name>
    <dbReference type="NCBI Taxonomy" id="6669"/>
    <lineage>
        <taxon>Eukaryota</taxon>
        <taxon>Metazoa</taxon>
        <taxon>Ecdysozoa</taxon>
        <taxon>Arthropoda</taxon>
        <taxon>Crustacea</taxon>
        <taxon>Branchiopoda</taxon>
        <taxon>Diplostraca</taxon>
        <taxon>Cladocera</taxon>
        <taxon>Anomopoda</taxon>
        <taxon>Daphniidae</taxon>
        <taxon>Daphnia</taxon>
    </lineage>
</organism>
<dbReference type="GO" id="GO:0005634">
    <property type="term" value="C:nucleus"/>
    <property type="evidence" value="ECO:0000318"/>
    <property type="project" value="GO_Central"/>
</dbReference>
<dbReference type="AlphaFoldDB" id="E9HNQ5"/>
<feature type="repeat" description="WD" evidence="9">
    <location>
        <begin position="62"/>
        <end position="93"/>
    </location>
</feature>
<dbReference type="InterPro" id="IPR015943">
    <property type="entry name" value="WD40/YVTN_repeat-like_dom_sf"/>
</dbReference>
<evidence type="ECO:0000256" key="1">
    <source>
        <dbReference type="ARBA" id="ARBA00004123"/>
    </source>
</evidence>
<keyword evidence="12" id="KW-1185">Reference proteome</keyword>
<dbReference type="InterPro" id="IPR055410">
    <property type="entry name" value="Beta-prop_CAF1B_HIR1"/>
</dbReference>
<evidence type="ECO:0000256" key="7">
    <source>
        <dbReference type="ARBA" id="ARBA00023204"/>
    </source>
</evidence>
<evidence type="ECO:0000256" key="2">
    <source>
        <dbReference type="ARBA" id="ARBA00007306"/>
    </source>
</evidence>
<feature type="repeat" description="WD" evidence="9">
    <location>
        <begin position="166"/>
        <end position="207"/>
    </location>
</feature>
<dbReference type="PANTHER" id="PTHR15271:SF4">
    <property type="entry name" value="CHROMATIN ASSEMBLY FACTOR 1 SUBUNIT B"/>
    <property type="match status" value="1"/>
</dbReference>
<dbReference type="PROSITE" id="PS50082">
    <property type="entry name" value="WD_REPEATS_2"/>
    <property type="match status" value="3"/>
</dbReference>
<sequence length="494" mass="55083">MKCAIPEISWHNRDPVLSIDLQPQSSDGLLRLATAGTDSHVLMWSVTVGENGAGSVEFLSDLARHSKSVNAVRFSPNGDMLASGDDEAVIMLWMLKPKSDIPDLFANKDSEAENKENWTVLKVLRGHMDDVYDICWSPDCSQILSGSVDNTAILWDVIKGKSIQLLSGQKGFVQGVTWDPKNKFVATLSSDRSCRVYSLQTNKLVQKQSSMQLKNADGEEKPYKLFHDDTLKTFCRRLNFSPDGRILFAPCGLLELEGVTTTDESESTKKEKKIHTTYAFVRYDNFSKPVVYYPSEDGFTVAVRCCPILFELRPGQPSLHDIPYRMIFAIATESSILLYDTQQKTPFARISRIHYTRLTDVAWSSNGRIIVVSSTDGYCSIVTFSDGELGKPYENVKCVEEAVSPNLPSSFQTLLQGEIFQENVQPVIDMADDEDFHLAYEDTEMTLDTPAAPCPPTNNKLNSECSTALKSPKCANVRSSPRRVKLITLSSPKK</sequence>
<dbReference type="FunFam" id="2.130.10.10:FF:000852">
    <property type="entry name" value="Chromatin assembly factor 1 subunit B"/>
    <property type="match status" value="1"/>
</dbReference>
<evidence type="ECO:0000256" key="5">
    <source>
        <dbReference type="ARBA" id="ARBA00022763"/>
    </source>
</evidence>
<dbReference type="GO" id="GO:0006335">
    <property type="term" value="P:DNA replication-dependent chromatin assembly"/>
    <property type="evidence" value="ECO:0007669"/>
    <property type="project" value="InterPro"/>
</dbReference>